<dbReference type="PANTHER" id="PTHR34610:SF3">
    <property type="entry name" value="SSL7007 PROTEIN"/>
    <property type="match status" value="1"/>
</dbReference>
<proteinExistence type="predicted"/>
<keyword evidence="2" id="KW-0238">DNA-binding</keyword>
<protein>
    <submittedName>
        <fullName evidence="2">DNA-binding protein</fullName>
    </submittedName>
</protein>
<reference evidence="2 3" key="1">
    <citation type="journal article" date="2019" name="Extremophiles">
        <title>Biogeography of thermophiles and predominance of Thermus scotoductus in domestic water heaters.</title>
        <authorList>
            <person name="Wilpiszeski R.L."/>
            <person name="Zhang Z."/>
            <person name="House C.H."/>
        </authorList>
    </citation>
    <scope>NUCLEOTIDE SEQUENCE [LARGE SCALE GENOMIC DNA]</scope>
    <source>
        <strain evidence="2 3">16_S16</strain>
    </source>
</reference>
<dbReference type="CDD" id="cd09854">
    <property type="entry name" value="PIN_VapC-like"/>
    <property type="match status" value="1"/>
</dbReference>
<feature type="domain" description="PIN" evidence="1">
    <location>
        <begin position="2"/>
        <end position="110"/>
    </location>
</feature>
<dbReference type="SUPFAM" id="SSF88723">
    <property type="entry name" value="PIN domain-like"/>
    <property type="match status" value="1"/>
</dbReference>
<dbReference type="Proteomes" id="UP000288347">
    <property type="component" value="Unassembled WGS sequence"/>
</dbReference>
<dbReference type="AlphaFoldDB" id="A0A430UDM6"/>
<dbReference type="RefSeq" id="WP_126217437.1">
    <property type="nucleotide sequence ID" value="NZ_PEMH01000405.1"/>
</dbReference>
<comment type="caution">
    <text evidence="2">The sequence shown here is derived from an EMBL/GenBank/DDBJ whole genome shotgun (WGS) entry which is preliminary data.</text>
</comment>
<dbReference type="InterPro" id="IPR002716">
    <property type="entry name" value="PIN_dom"/>
</dbReference>
<dbReference type="InterPro" id="IPR029060">
    <property type="entry name" value="PIN-like_dom_sf"/>
</dbReference>
<accession>A0A430UDM6</accession>
<dbReference type="GO" id="GO:0003677">
    <property type="term" value="F:DNA binding"/>
    <property type="evidence" value="ECO:0007669"/>
    <property type="project" value="UniProtKB-KW"/>
</dbReference>
<sequence length="145" mass="15879">MRIFLDANVLFSAAWQEGRARALFSLAKRAGATLLVSPHVREEARRNLEAQRREALPLLEELLGRTHPVPEAPLPLVEKARGLGLPPSDAPVLAAAWSAQADLLVTGDRRHFGPLFGKRVHGVWIHPPKEALELLLKRVEGEGGA</sequence>
<organism evidence="2 3">
    <name type="scientific">Thermus scotoductus</name>
    <dbReference type="NCBI Taxonomy" id="37636"/>
    <lineage>
        <taxon>Bacteria</taxon>
        <taxon>Thermotogati</taxon>
        <taxon>Deinococcota</taxon>
        <taxon>Deinococci</taxon>
        <taxon>Thermales</taxon>
        <taxon>Thermaceae</taxon>
        <taxon>Thermus</taxon>
    </lineage>
</organism>
<evidence type="ECO:0000259" key="1">
    <source>
        <dbReference type="Pfam" id="PF13470"/>
    </source>
</evidence>
<dbReference type="Gene3D" id="3.40.50.1010">
    <property type="entry name" value="5'-nuclease"/>
    <property type="match status" value="1"/>
</dbReference>
<name>A0A430UDM6_THESC</name>
<dbReference type="PANTHER" id="PTHR34610">
    <property type="entry name" value="SSL7007 PROTEIN"/>
    <property type="match status" value="1"/>
</dbReference>
<gene>
    <name evidence="2" type="ORF">CSW29_13300</name>
</gene>
<dbReference type="Pfam" id="PF13470">
    <property type="entry name" value="PIN_3"/>
    <property type="match status" value="1"/>
</dbReference>
<evidence type="ECO:0000313" key="2">
    <source>
        <dbReference type="EMBL" id="RTH96319.1"/>
    </source>
</evidence>
<dbReference type="InterPro" id="IPR002850">
    <property type="entry name" value="PIN_toxin-like"/>
</dbReference>
<dbReference type="EMBL" id="PEMH01000405">
    <property type="protein sequence ID" value="RTH96319.1"/>
    <property type="molecule type" value="Genomic_DNA"/>
</dbReference>
<evidence type="ECO:0000313" key="3">
    <source>
        <dbReference type="Proteomes" id="UP000288347"/>
    </source>
</evidence>